<dbReference type="PANTHER" id="PTHR43086:SF3">
    <property type="entry name" value="NADP-DEPENDENT 3-HYDROXY ACID DEHYDROGENASE YDFG"/>
    <property type="match status" value="1"/>
</dbReference>
<evidence type="ECO:0000256" key="4">
    <source>
        <dbReference type="ARBA" id="ARBA00044050"/>
    </source>
</evidence>
<evidence type="ECO:0000259" key="12">
    <source>
        <dbReference type="SMART" id="SM00822"/>
    </source>
</evidence>
<accession>A0ABP8Y8B1</accession>
<comment type="caution">
    <text evidence="13">The sequence shown here is derived from an EMBL/GenBank/DDBJ whole genome shotgun (WGS) entry which is preliminary data.</text>
</comment>
<feature type="domain" description="Ketoreductase" evidence="12">
    <location>
        <begin position="8"/>
        <end position="186"/>
    </location>
</feature>
<evidence type="ECO:0000256" key="5">
    <source>
        <dbReference type="ARBA" id="ARBA00044059"/>
    </source>
</evidence>
<keyword evidence="2" id="KW-0560">Oxidoreductase</keyword>
<evidence type="ECO:0000256" key="7">
    <source>
        <dbReference type="ARBA" id="ARBA00044271"/>
    </source>
</evidence>
<comment type="function">
    <text evidence="9">NADP-dependent dehydrogenase with broad substrate specificity acting on 3-hydroxy acids. Catalyzes the NADP-dependent oxidation of L-allo-threonine to L-2-amino-3-keto-butyrate, which is spontaneously decarboxylated into aminoacetone. Also acts on D-threonine, L-serine, D-serine, D-3-hydroxyisobutyrate, L-3-hydroxyisobutyrate, D-glycerate and L-glycerate. Able to catalyze the reduction of the malonic semialdehyde to 3-hydroxypropionic acid. YdfG is apparently supplementing RutE, the presumed malonic semialdehyde reductase involved in pyrimidine degradation since both are able to detoxify malonic semialdehyde.</text>
</comment>
<dbReference type="InterPro" id="IPR002347">
    <property type="entry name" value="SDR_fam"/>
</dbReference>
<evidence type="ECO:0000256" key="3">
    <source>
        <dbReference type="ARBA" id="ARBA00043812"/>
    </source>
</evidence>
<dbReference type="EC" id="1.1.1.381" evidence="5"/>
<dbReference type="Proteomes" id="UP001500956">
    <property type="component" value="Unassembled WGS sequence"/>
</dbReference>
<dbReference type="PRINTS" id="PR00080">
    <property type="entry name" value="SDRFAMILY"/>
</dbReference>
<comment type="catalytic activity">
    <reaction evidence="10">
        <text>3-hydroxypropanoate + NADP(+) = 3-oxopropanoate + NADPH + H(+)</text>
        <dbReference type="Rhea" id="RHEA:26438"/>
        <dbReference type="ChEBI" id="CHEBI:15378"/>
        <dbReference type="ChEBI" id="CHEBI:16510"/>
        <dbReference type="ChEBI" id="CHEBI:33190"/>
        <dbReference type="ChEBI" id="CHEBI:57783"/>
        <dbReference type="ChEBI" id="CHEBI:58349"/>
        <dbReference type="EC" id="1.1.1.298"/>
    </reaction>
</comment>
<dbReference type="InterPro" id="IPR020904">
    <property type="entry name" value="Sc_DH/Rdtase_CS"/>
</dbReference>
<dbReference type="Gene3D" id="3.40.50.720">
    <property type="entry name" value="NAD(P)-binding Rossmann-like Domain"/>
    <property type="match status" value="1"/>
</dbReference>
<dbReference type="PROSITE" id="PS00061">
    <property type="entry name" value="ADH_SHORT"/>
    <property type="match status" value="1"/>
</dbReference>
<dbReference type="CDD" id="cd05233">
    <property type="entry name" value="SDR_c"/>
    <property type="match status" value="1"/>
</dbReference>
<organism evidence="13 14">
    <name type="scientific">Isoptericola chiayiensis</name>
    <dbReference type="NCBI Taxonomy" id="579446"/>
    <lineage>
        <taxon>Bacteria</taxon>
        <taxon>Bacillati</taxon>
        <taxon>Actinomycetota</taxon>
        <taxon>Actinomycetes</taxon>
        <taxon>Micrococcales</taxon>
        <taxon>Promicromonosporaceae</taxon>
        <taxon>Isoptericola</taxon>
    </lineage>
</organism>
<dbReference type="SMART" id="SM00822">
    <property type="entry name" value="PKS_KR"/>
    <property type="match status" value="1"/>
</dbReference>
<evidence type="ECO:0000256" key="11">
    <source>
        <dbReference type="RuleBase" id="RU000363"/>
    </source>
</evidence>
<evidence type="ECO:0000313" key="14">
    <source>
        <dbReference type="Proteomes" id="UP001500956"/>
    </source>
</evidence>
<gene>
    <name evidence="13" type="ORF">GCM10023216_11040</name>
</gene>
<dbReference type="InterPro" id="IPR036291">
    <property type="entry name" value="NAD(P)-bd_dom_sf"/>
</dbReference>
<reference evidence="14" key="1">
    <citation type="journal article" date="2019" name="Int. J. Syst. Evol. Microbiol.">
        <title>The Global Catalogue of Microorganisms (GCM) 10K type strain sequencing project: providing services to taxonomists for standard genome sequencing and annotation.</title>
        <authorList>
            <consortium name="The Broad Institute Genomics Platform"/>
            <consortium name="The Broad Institute Genome Sequencing Center for Infectious Disease"/>
            <person name="Wu L."/>
            <person name="Ma J."/>
        </authorList>
    </citation>
    <scope>NUCLEOTIDE SEQUENCE [LARGE SCALE GENOMIC DNA]</scope>
    <source>
        <strain evidence="14">JCM 18063</strain>
    </source>
</reference>
<evidence type="ECO:0000256" key="9">
    <source>
        <dbReference type="ARBA" id="ARBA00045650"/>
    </source>
</evidence>
<protein>
    <recommendedName>
        <fullName evidence="6">NADP-dependent 3-hydroxy acid dehydrogenase YdfG</fullName>
        <ecNumber evidence="4">1.1.1.298</ecNumber>
        <ecNumber evidence="5">1.1.1.381</ecNumber>
    </recommendedName>
    <alternativeName>
        <fullName evidence="8">L-allo-threonine dehydrogenase</fullName>
    </alternativeName>
    <alternativeName>
        <fullName evidence="7">Malonic semialdehyde reductase</fullName>
    </alternativeName>
</protein>
<evidence type="ECO:0000313" key="13">
    <source>
        <dbReference type="EMBL" id="GAA4723315.1"/>
    </source>
</evidence>
<name>A0ABP8Y8B1_9MICO</name>
<dbReference type="PRINTS" id="PR00081">
    <property type="entry name" value="GDHRDH"/>
</dbReference>
<dbReference type="RefSeq" id="WP_172150956.1">
    <property type="nucleotide sequence ID" value="NZ_BAABID010000006.1"/>
</dbReference>
<dbReference type="PANTHER" id="PTHR43086">
    <property type="entry name" value="VERY-LONG-CHAIN 3-OXOOACYL-COA REDUCTASE"/>
    <property type="match status" value="1"/>
</dbReference>
<proteinExistence type="inferred from homology"/>
<evidence type="ECO:0000256" key="8">
    <source>
        <dbReference type="ARBA" id="ARBA00044349"/>
    </source>
</evidence>
<dbReference type="SUPFAM" id="SSF51735">
    <property type="entry name" value="NAD(P)-binding Rossmann-fold domains"/>
    <property type="match status" value="1"/>
</dbReference>
<evidence type="ECO:0000256" key="6">
    <source>
        <dbReference type="ARBA" id="ARBA00044065"/>
    </source>
</evidence>
<keyword evidence="14" id="KW-1185">Reference proteome</keyword>
<comment type="catalytic activity">
    <reaction evidence="3">
        <text>L-allo-threonine + NADP(+) = aminoacetone + CO2 + NADPH</text>
        <dbReference type="Rhea" id="RHEA:43524"/>
        <dbReference type="ChEBI" id="CHEBI:16526"/>
        <dbReference type="ChEBI" id="CHEBI:57783"/>
        <dbReference type="ChEBI" id="CHEBI:58320"/>
        <dbReference type="ChEBI" id="CHEBI:58349"/>
        <dbReference type="ChEBI" id="CHEBI:58585"/>
        <dbReference type="EC" id="1.1.1.381"/>
    </reaction>
</comment>
<comment type="similarity">
    <text evidence="1 11">Belongs to the short-chain dehydrogenases/reductases (SDR) family.</text>
</comment>
<dbReference type="EC" id="1.1.1.298" evidence="4"/>
<dbReference type="PIRSF" id="PIRSF000126">
    <property type="entry name" value="11-beta-HSD1"/>
    <property type="match status" value="1"/>
</dbReference>
<sequence>MTITFRGSTAVVTGASSGIGVVVAARLAARGADLLLVARREDRLTELAQRLRDDHGVRTTVVAADLATPDGVTAVVEAARATGSPVGTLVNNAGFGTYGDLVTEDPDRLGTEIDLNVRALTTLTRVLLPDLLAHGSGAVVNVASTAAFQPVPRMAVYGATKAYVLSLTEALSVELRGSGVHAITLCPGPTRTEFFDVVGTEDAAVGRFETPDQVADTLFRALDRRRPPATVVSGRANAAAAALAGMLPRRIVLAVSARLTSGRPRGAVSVSP</sequence>
<evidence type="ECO:0000256" key="1">
    <source>
        <dbReference type="ARBA" id="ARBA00006484"/>
    </source>
</evidence>
<evidence type="ECO:0000256" key="10">
    <source>
        <dbReference type="ARBA" id="ARBA00047274"/>
    </source>
</evidence>
<evidence type="ECO:0000256" key="2">
    <source>
        <dbReference type="ARBA" id="ARBA00023002"/>
    </source>
</evidence>
<dbReference type="InterPro" id="IPR057326">
    <property type="entry name" value="KR_dom"/>
</dbReference>
<dbReference type="Pfam" id="PF00106">
    <property type="entry name" value="adh_short"/>
    <property type="match status" value="1"/>
</dbReference>
<dbReference type="EMBL" id="BAABID010000006">
    <property type="protein sequence ID" value="GAA4723315.1"/>
    <property type="molecule type" value="Genomic_DNA"/>
</dbReference>